<dbReference type="Pfam" id="PF02826">
    <property type="entry name" value="2-Hacid_dh_C"/>
    <property type="match status" value="1"/>
</dbReference>
<accession>A0A1V2R0H7</accession>
<gene>
    <name evidence="7" type="ORF">ACIPUP_13620</name>
    <name evidence="8" type="ORF">BSK71_16405</name>
</gene>
<dbReference type="SUPFAM" id="SSF52283">
    <property type="entry name" value="Formate/glycerate dehydrogenase catalytic domain-like"/>
    <property type="match status" value="1"/>
</dbReference>
<dbReference type="GO" id="GO:0051287">
    <property type="term" value="F:NAD binding"/>
    <property type="evidence" value="ECO:0007669"/>
    <property type="project" value="InterPro"/>
</dbReference>
<keyword evidence="3" id="KW-0520">NAD</keyword>
<dbReference type="CDD" id="cd12167">
    <property type="entry name" value="2-Hacid_dh_8"/>
    <property type="match status" value="1"/>
</dbReference>
<proteinExistence type="inferred from homology"/>
<evidence type="ECO:0000256" key="1">
    <source>
        <dbReference type="ARBA" id="ARBA00005854"/>
    </source>
</evidence>
<comment type="caution">
    <text evidence="8">The sequence shown here is derived from an EMBL/GenBank/DDBJ whole genome shotgun (WGS) entry which is preliminary data.</text>
</comment>
<name>A0A1V2R0H7_9GAMM</name>
<evidence type="ECO:0000313" key="7">
    <source>
        <dbReference type="EMBL" id="MFJ5430193.1"/>
    </source>
</evidence>
<dbReference type="InterPro" id="IPR006140">
    <property type="entry name" value="D-isomer_DH_NAD-bd"/>
</dbReference>
<evidence type="ECO:0000313" key="10">
    <source>
        <dbReference type="Proteomes" id="UP001617689"/>
    </source>
</evidence>
<dbReference type="InterPro" id="IPR036291">
    <property type="entry name" value="NAD(P)-bd_dom_sf"/>
</dbReference>
<organism evidence="8 9">
    <name type="scientific">Pectobacterium actinidiae</name>
    <dbReference type="NCBI Taxonomy" id="1507808"/>
    <lineage>
        <taxon>Bacteria</taxon>
        <taxon>Pseudomonadati</taxon>
        <taxon>Pseudomonadota</taxon>
        <taxon>Gammaproteobacteria</taxon>
        <taxon>Enterobacterales</taxon>
        <taxon>Pectobacteriaceae</taxon>
        <taxon>Pectobacterium</taxon>
    </lineage>
</organism>
<evidence type="ECO:0000259" key="5">
    <source>
        <dbReference type="Pfam" id="PF00389"/>
    </source>
</evidence>
<dbReference type="PANTHER" id="PTHR43761">
    <property type="entry name" value="D-ISOMER SPECIFIC 2-HYDROXYACID DEHYDROGENASE FAMILY PROTEIN (AFU_ORTHOLOGUE AFUA_1G13630)"/>
    <property type="match status" value="1"/>
</dbReference>
<reference evidence="7 10" key="3">
    <citation type="submission" date="2024-10" db="EMBL/GenBank/DDBJ databases">
        <authorList>
            <person name="Lu C.-H."/>
        </authorList>
    </citation>
    <scope>NUCLEOTIDE SEQUENCE [LARGE SCALE GENOMIC DNA]</scope>
    <source>
        <strain evidence="7 10">22ZTDG03-2</strain>
    </source>
</reference>
<feature type="domain" description="D-isomer specific 2-hydroxyacid dehydrogenase catalytic" evidence="5">
    <location>
        <begin position="36"/>
        <end position="315"/>
    </location>
</feature>
<evidence type="ECO:0000259" key="6">
    <source>
        <dbReference type="Pfam" id="PF02826"/>
    </source>
</evidence>
<dbReference type="SUPFAM" id="SSF51735">
    <property type="entry name" value="NAD(P)-binding Rossmann-fold domains"/>
    <property type="match status" value="1"/>
</dbReference>
<evidence type="ECO:0000256" key="3">
    <source>
        <dbReference type="ARBA" id="ARBA00023027"/>
    </source>
</evidence>
<dbReference type="Pfam" id="PF00389">
    <property type="entry name" value="2-Hacid_dh"/>
    <property type="match status" value="1"/>
</dbReference>
<dbReference type="InterPro" id="IPR050418">
    <property type="entry name" value="D-iso_2-hydroxyacid_DH_PdxB"/>
</dbReference>
<dbReference type="EMBL" id="JBIXLL010000007">
    <property type="protein sequence ID" value="MFJ5430193.1"/>
    <property type="molecule type" value="Genomic_DNA"/>
</dbReference>
<dbReference type="OrthoDB" id="9787219at2"/>
<evidence type="ECO:0000256" key="2">
    <source>
        <dbReference type="ARBA" id="ARBA00023002"/>
    </source>
</evidence>
<feature type="domain" description="D-isomer specific 2-hydroxyacid dehydrogenase NAD-binding" evidence="6">
    <location>
        <begin position="130"/>
        <end position="286"/>
    </location>
</feature>
<keyword evidence="10" id="KW-1185">Reference proteome</keyword>
<dbReference type="RefSeq" id="WP_039363086.1">
    <property type="nucleotide sequence ID" value="NZ_JBEHFJ010000005.1"/>
</dbReference>
<dbReference type="EMBL" id="MPUJ01000012">
    <property type="protein sequence ID" value="ONK03089.1"/>
    <property type="molecule type" value="Genomic_DNA"/>
</dbReference>
<evidence type="ECO:0000313" key="8">
    <source>
        <dbReference type="EMBL" id="ONK03089.1"/>
    </source>
</evidence>
<comment type="similarity">
    <text evidence="1 4">Belongs to the D-isomer specific 2-hydroxyacid dehydrogenase family.</text>
</comment>
<dbReference type="InterPro" id="IPR006139">
    <property type="entry name" value="D-isomer_2_OHA_DH_cat_dom"/>
</dbReference>
<dbReference type="Proteomes" id="UP001617689">
    <property type="component" value="Unassembled WGS sequence"/>
</dbReference>
<keyword evidence="2 4" id="KW-0560">Oxidoreductase</keyword>
<evidence type="ECO:0000313" key="9">
    <source>
        <dbReference type="Proteomes" id="UP000189286"/>
    </source>
</evidence>
<reference evidence="9" key="2">
    <citation type="submission" date="2016-11" db="EMBL/GenBank/DDBJ databases">
        <authorList>
            <person name="Panda P."/>
            <person name="Visnovsky S."/>
            <person name="Pitman A."/>
        </authorList>
    </citation>
    <scope>NUCLEOTIDE SEQUENCE [LARGE SCALE GENOMIC DNA]</scope>
    <source>
        <strain evidence="9">ICMP 9972</strain>
    </source>
</reference>
<protein>
    <submittedName>
        <fullName evidence="7">Hydroxyacid dehydrogenase</fullName>
    </submittedName>
    <submittedName>
        <fullName evidence="8">Phosphoglycerate dehydrogenase</fullName>
    </submittedName>
</protein>
<reference evidence="8" key="1">
    <citation type="submission" date="2016-11" db="EMBL/GenBank/DDBJ databases">
        <authorList>
            <person name="Jaros S."/>
            <person name="Januszkiewicz K."/>
            <person name="Wedrychowicz H."/>
        </authorList>
    </citation>
    <scope>NUCLEOTIDE SEQUENCE [LARGE SCALE GENOMIC DNA]</scope>
    <source>
        <strain evidence="8">ICMP 9972</strain>
    </source>
</reference>
<dbReference type="GO" id="GO:0016616">
    <property type="term" value="F:oxidoreductase activity, acting on the CH-OH group of donors, NAD or NADP as acceptor"/>
    <property type="evidence" value="ECO:0007669"/>
    <property type="project" value="InterPro"/>
</dbReference>
<dbReference type="Gene3D" id="3.40.50.720">
    <property type="entry name" value="NAD(P)-binding Rossmann-like Domain"/>
    <property type="match status" value="2"/>
</dbReference>
<dbReference type="PANTHER" id="PTHR43761:SF1">
    <property type="entry name" value="D-ISOMER SPECIFIC 2-HYDROXYACID DEHYDROGENASE CATALYTIC DOMAIN-CONTAINING PROTEIN-RELATED"/>
    <property type="match status" value="1"/>
</dbReference>
<dbReference type="AlphaFoldDB" id="A0A1V2R0H7"/>
<dbReference type="Proteomes" id="UP000189286">
    <property type="component" value="Unassembled WGS sequence"/>
</dbReference>
<sequence>MSYYAAGFTCQPEKFDQIYTSSVREKLSSLCHLHPIVITPSNFEQALPALKNVEVIFSTWGMLTLSEAQLDQLPKLKIIFYAAGATDYFSAPFIARGIKIVSAWRANAVPVAEFCLAQILLACKGYFHNLRNYNRPEDFHSITADYPAPGIYGERIALIGAGAISQVLAELLTPFALEVVTIPSRQERRTISLEAAFSTSFVVSNHLPNRPDNIGVLNGDLFRLMRPGAVFINTGRGLQVNEKDLIDVFSERTDLTALLDVTKPEPPLPGSPLYDMPNVLLTSHIAGALNNETRRLADCVVEEFQRWINGVPLNYEITGKA</sequence>
<evidence type="ECO:0000256" key="4">
    <source>
        <dbReference type="RuleBase" id="RU003719"/>
    </source>
</evidence>